<evidence type="ECO:0000313" key="2">
    <source>
        <dbReference type="Proteomes" id="UP000504634"/>
    </source>
</evidence>
<protein>
    <submittedName>
        <fullName evidence="3">Uncharacterized protein LOC115634487</fullName>
    </submittedName>
</protein>
<dbReference type="RefSeq" id="XP_030388103.1">
    <property type="nucleotide sequence ID" value="XM_030532243.1"/>
</dbReference>
<dbReference type="AlphaFoldDB" id="A0A6J2UKW9"/>
<dbReference type="InterPro" id="IPR010512">
    <property type="entry name" value="DUF1091"/>
</dbReference>
<dbReference type="Pfam" id="PF06477">
    <property type="entry name" value="DUF1091"/>
    <property type="match status" value="1"/>
</dbReference>
<sequence>MFSHLLVASGAAFIVLCGICAAERSWEYEPKSVTGTSSDEEKLKLSFRVDRVSRGEYAVSGEINWNYDVHDDTMIEALCYRSNTGGNDYKLTPWSIPYQKLDDFLEKFYENLIVKNVGHCSNIPKFGKKYTPPWPKNRYIFDRCVINGDGFPETAPDGFYKVVANITGEVQWVLTFVVKVTTKLF</sequence>
<proteinExistence type="predicted"/>
<feature type="chain" id="PRO_5026828967" evidence="1">
    <location>
        <begin position="23"/>
        <end position="185"/>
    </location>
</feature>
<gene>
    <name evidence="3" type="primary">LOC115634487</name>
</gene>
<evidence type="ECO:0000256" key="1">
    <source>
        <dbReference type="SAM" id="SignalP"/>
    </source>
</evidence>
<dbReference type="Proteomes" id="UP000504634">
    <property type="component" value="Unplaced"/>
</dbReference>
<dbReference type="PANTHER" id="PTHR21112">
    <property type="entry name" value="CHEMOSENSORY PROTEIN A 29A-RELATED"/>
    <property type="match status" value="1"/>
</dbReference>
<accession>A0A6J2UKW9</accession>
<evidence type="ECO:0000313" key="3">
    <source>
        <dbReference type="RefSeq" id="XP_030388103.1"/>
    </source>
</evidence>
<name>A0A6J2UKW9_DROLE</name>
<dbReference type="OrthoDB" id="8043478at2759"/>
<dbReference type="PANTHER" id="PTHR21112:SF0">
    <property type="entry name" value="CHEMOSENSORY PROTEIN A 29A-RELATED"/>
    <property type="match status" value="1"/>
</dbReference>
<reference evidence="3" key="1">
    <citation type="submission" date="2025-08" db="UniProtKB">
        <authorList>
            <consortium name="RefSeq"/>
        </authorList>
    </citation>
    <scope>IDENTIFICATION</scope>
    <source>
        <strain evidence="3">11010-0011.00</strain>
        <tissue evidence="3">Whole body</tissue>
    </source>
</reference>
<keyword evidence="2" id="KW-1185">Reference proteome</keyword>
<dbReference type="GeneID" id="115634487"/>
<organism evidence="2 3">
    <name type="scientific">Drosophila lebanonensis</name>
    <name type="common">Fruit fly</name>
    <name type="synonym">Scaptodrosophila lebanonensis</name>
    <dbReference type="NCBI Taxonomy" id="7225"/>
    <lineage>
        <taxon>Eukaryota</taxon>
        <taxon>Metazoa</taxon>
        <taxon>Ecdysozoa</taxon>
        <taxon>Arthropoda</taxon>
        <taxon>Hexapoda</taxon>
        <taxon>Insecta</taxon>
        <taxon>Pterygota</taxon>
        <taxon>Neoptera</taxon>
        <taxon>Endopterygota</taxon>
        <taxon>Diptera</taxon>
        <taxon>Brachycera</taxon>
        <taxon>Muscomorpha</taxon>
        <taxon>Ephydroidea</taxon>
        <taxon>Drosophilidae</taxon>
        <taxon>Scaptodrosophila</taxon>
    </lineage>
</organism>
<feature type="signal peptide" evidence="1">
    <location>
        <begin position="1"/>
        <end position="22"/>
    </location>
</feature>
<keyword evidence="1" id="KW-0732">Signal</keyword>